<dbReference type="KEGG" id="caj:CIG1485E_0450"/>
<keyword evidence="6" id="KW-1185">Reference proteome</keyword>
<dbReference type="EC" id="3.1.3.18" evidence="4"/>
<comment type="catalytic activity">
    <reaction evidence="1">
        <text>2-phosphoglycolate + H2O = glycolate + phosphate</text>
        <dbReference type="Rhea" id="RHEA:14369"/>
        <dbReference type="ChEBI" id="CHEBI:15377"/>
        <dbReference type="ChEBI" id="CHEBI:29805"/>
        <dbReference type="ChEBI" id="CHEBI:43474"/>
        <dbReference type="ChEBI" id="CHEBI:58033"/>
        <dbReference type="EC" id="3.1.3.18"/>
    </reaction>
</comment>
<dbReference type="NCBIfam" id="TIGR01549">
    <property type="entry name" value="HAD-SF-IA-v1"/>
    <property type="match status" value="1"/>
</dbReference>
<dbReference type="SFLD" id="SFLDG01129">
    <property type="entry name" value="C1.5:_HAD__Beta-PGM__Phosphata"/>
    <property type="match status" value="1"/>
</dbReference>
<evidence type="ECO:0000256" key="2">
    <source>
        <dbReference type="ARBA" id="ARBA00004818"/>
    </source>
</evidence>
<dbReference type="InterPro" id="IPR023198">
    <property type="entry name" value="PGP-like_dom2"/>
</dbReference>
<comment type="similarity">
    <text evidence="3">Belongs to the HAD-like hydrolase superfamily. CbbY/CbbZ/Gph/YieH family.</text>
</comment>
<dbReference type="GO" id="GO:0006281">
    <property type="term" value="P:DNA repair"/>
    <property type="evidence" value="ECO:0007669"/>
    <property type="project" value="TreeGrafter"/>
</dbReference>
<sequence length="214" mass="23633">MSTILFDLDGTLIDSTSSILHGFHTAFDKFSFPNPTDEQICSLIGHPLDYMFANLGVRNELVWDFVAAYKEAYRQKYLDETKLLDGAFEAVAMASEFADLGVVTTKTSKYSVYLLEHLNIAKYFKTIIGKDDVTNPKPDPEPILKALKRLNKPAINAFMVGDTPMDANSAKAAGIVSIGVTCGYENSDTLKSCCDFVCQNAKEAVDHIKSRLNL</sequence>
<evidence type="ECO:0000313" key="6">
    <source>
        <dbReference type="Proteomes" id="UP000028486"/>
    </source>
</evidence>
<gene>
    <name evidence="5" type="ORF">CIG1485E_0450</name>
</gene>
<keyword evidence="5" id="KW-0378">Hydrolase</keyword>
<dbReference type="HOGENOM" id="CLU_045011_19_3_7"/>
<organism evidence="5 6">
    <name type="scientific">Campylobacter iguaniorum</name>
    <dbReference type="NCBI Taxonomy" id="1244531"/>
    <lineage>
        <taxon>Bacteria</taxon>
        <taxon>Pseudomonadati</taxon>
        <taxon>Campylobacterota</taxon>
        <taxon>Epsilonproteobacteria</taxon>
        <taxon>Campylobacterales</taxon>
        <taxon>Campylobacteraceae</taxon>
        <taxon>Campylobacter</taxon>
    </lineage>
</organism>
<dbReference type="Gene3D" id="1.10.150.240">
    <property type="entry name" value="Putative phosphatase, domain 2"/>
    <property type="match status" value="1"/>
</dbReference>
<dbReference type="PANTHER" id="PTHR43434">
    <property type="entry name" value="PHOSPHOGLYCOLATE PHOSPHATASE"/>
    <property type="match status" value="1"/>
</dbReference>
<dbReference type="InterPro" id="IPR023214">
    <property type="entry name" value="HAD_sf"/>
</dbReference>
<dbReference type="SUPFAM" id="SSF56784">
    <property type="entry name" value="HAD-like"/>
    <property type="match status" value="1"/>
</dbReference>
<evidence type="ECO:0000256" key="1">
    <source>
        <dbReference type="ARBA" id="ARBA00000830"/>
    </source>
</evidence>
<evidence type="ECO:0000313" key="5">
    <source>
        <dbReference type="EMBL" id="AII14316.1"/>
    </source>
</evidence>
<protein>
    <recommendedName>
        <fullName evidence="4">phosphoglycolate phosphatase</fullName>
        <ecNumber evidence="4">3.1.3.18</ecNumber>
    </recommendedName>
</protein>
<dbReference type="PANTHER" id="PTHR43434:SF1">
    <property type="entry name" value="PHOSPHOGLYCOLATE PHOSPHATASE"/>
    <property type="match status" value="1"/>
</dbReference>
<dbReference type="Gene3D" id="3.40.50.1000">
    <property type="entry name" value="HAD superfamily/HAD-like"/>
    <property type="match status" value="1"/>
</dbReference>
<dbReference type="Pfam" id="PF13419">
    <property type="entry name" value="HAD_2"/>
    <property type="match status" value="1"/>
</dbReference>
<dbReference type="SFLD" id="SFLDS00003">
    <property type="entry name" value="Haloacid_Dehalogenase"/>
    <property type="match status" value="1"/>
</dbReference>
<dbReference type="Proteomes" id="UP000028486">
    <property type="component" value="Chromosome"/>
</dbReference>
<proteinExistence type="inferred from homology"/>
<dbReference type="InterPro" id="IPR041492">
    <property type="entry name" value="HAD_2"/>
</dbReference>
<evidence type="ECO:0000256" key="4">
    <source>
        <dbReference type="ARBA" id="ARBA00013078"/>
    </source>
</evidence>
<name>A0A076F8I7_9BACT</name>
<dbReference type="InterPro" id="IPR036412">
    <property type="entry name" value="HAD-like_sf"/>
</dbReference>
<reference evidence="6" key="1">
    <citation type="journal article" date="2014" name="Genome Announc.">
        <title>Complete Genome Sequence of Campylobacter iguaniorum Strain 1485ET, Isolated from a Bearded Dragon (Pogona vitticeps).</title>
        <authorList>
            <person name="Gilbert M.J."/>
            <person name="Miller W.G."/>
            <person name="Yee E."/>
            <person name="Kik M."/>
            <person name="Wagenaar J.A."/>
            <person name="Duim B."/>
        </authorList>
    </citation>
    <scope>NUCLEOTIDE SEQUENCE [LARGE SCALE GENOMIC DNA]</scope>
    <source>
        <strain evidence="6">1485E</strain>
    </source>
</reference>
<dbReference type="AlphaFoldDB" id="A0A076F8I7"/>
<dbReference type="InterPro" id="IPR006439">
    <property type="entry name" value="HAD-SF_hydro_IA"/>
</dbReference>
<accession>A0A076F8I7</accession>
<evidence type="ECO:0000256" key="3">
    <source>
        <dbReference type="ARBA" id="ARBA00006171"/>
    </source>
</evidence>
<comment type="pathway">
    <text evidence="2">Organic acid metabolism; glycolate biosynthesis; glycolate from 2-phosphoglycolate: step 1/1.</text>
</comment>
<dbReference type="SFLD" id="SFLDG01135">
    <property type="entry name" value="C1.5.6:_HAD__Beta-PGM__Phospha"/>
    <property type="match status" value="1"/>
</dbReference>
<dbReference type="EMBL" id="CP009043">
    <property type="protein sequence ID" value="AII14316.1"/>
    <property type="molecule type" value="Genomic_DNA"/>
</dbReference>
<dbReference type="GO" id="GO:0008967">
    <property type="term" value="F:phosphoglycolate phosphatase activity"/>
    <property type="evidence" value="ECO:0007669"/>
    <property type="project" value="UniProtKB-EC"/>
</dbReference>
<dbReference type="InterPro" id="IPR050155">
    <property type="entry name" value="HAD-like_hydrolase_sf"/>
</dbReference>
<dbReference type="eggNOG" id="COG0546">
    <property type="taxonomic scope" value="Bacteria"/>
</dbReference>
<dbReference type="RefSeq" id="WP_038453264.1">
    <property type="nucleotide sequence ID" value="NZ_CP009043.1"/>
</dbReference>
<dbReference type="STRING" id="1244531.CIG2463D_0451"/>
<dbReference type="OrthoDB" id="9793014at2"/>